<protein>
    <submittedName>
        <fullName evidence="1">Uncharacterized protein</fullName>
    </submittedName>
</protein>
<accession>A0A0D2IV34</accession>
<dbReference type="Proteomes" id="UP000053617">
    <property type="component" value="Unassembled WGS sequence"/>
</dbReference>
<gene>
    <name evidence="1" type="ORF">Z518_09630</name>
</gene>
<name>A0A0D2IV34_9EURO</name>
<dbReference type="EMBL" id="KN847482">
    <property type="protein sequence ID" value="KIX00565.1"/>
    <property type="molecule type" value="Genomic_DNA"/>
</dbReference>
<reference evidence="1 2" key="1">
    <citation type="submission" date="2015-01" db="EMBL/GenBank/DDBJ databases">
        <title>The Genome Sequence of Rhinocladiella mackenzie CBS 650.93.</title>
        <authorList>
            <consortium name="The Broad Institute Genomics Platform"/>
            <person name="Cuomo C."/>
            <person name="de Hoog S."/>
            <person name="Gorbushina A."/>
            <person name="Stielow B."/>
            <person name="Teixiera M."/>
            <person name="Abouelleil A."/>
            <person name="Chapman S.B."/>
            <person name="Priest M."/>
            <person name="Young S.K."/>
            <person name="Wortman J."/>
            <person name="Nusbaum C."/>
            <person name="Birren B."/>
        </authorList>
    </citation>
    <scope>NUCLEOTIDE SEQUENCE [LARGE SCALE GENOMIC DNA]</scope>
    <source>
        <strain evidence="1 2">CBS 650.93</strain>
    </source>
</reference>
<dbReference type="HOGENOM" id="CLU_2334800_0_0_1"/>
<dbReference type="GeneID" id="25297701"/>
<dbReference type="RefSeq" id="XP_013267701.1">
    <property type="nucleotide sequence ID" value="XM_013412247.1"/>
</dbReference>
<sequence>MASPYPLTTDEMCDTFGDLHTICLQDSNVPHLPGSRPIDDACPVKDCQRRMNRSTQSSHPVILYTALTELVAVGPGYGEKLPVSGVAVAVHIRSPAEE</sequence>
<dbReference type="VEuPathDB" id="FungiDB:Z518_09630"/>
<evidence type="ECO:0000313" key="1">
    <source>
        <dbReference type="EMBL" id="KIX00565.1"/>
    </source>
</evidence>
<keyword evidence="2" id="KW-1185">Reference proteome</keyword>
<organism evidence="1 2">
    <name type="scientific">Rhinocladiella mackenziei CBS 650.93</name>
    <dbReference type="NCBI Taxonomy" id="1442369"/>
    <lineage>
        <taxon>Eukaryota</taxon>
        <taxon>Fungi</taxon>
        <taxon>Dikarya</taxon>
        <taxon>Ascomycota</taxon>
        <taxon>Pezizomycotina</taxon>
        <taxon>Eurotiomycetes</taxon>
        <taxon>Chaetothyriomycetidae</taxon>
        <taxon>Chaetothyriales</taxon>
        <taxon>Herpotrichiellaceae</taxon>
        <taxon>Rhinocladiella</taxon>
    </lineage>
</organism>
<evidence type="ECO:0000313" key="2">
    <source>
        <dbReference type="Proteomes" id="UP000053617"/>
    </source>
</evidence>
<dbReference type="AlphaFoldDB" id="A0A0D2IV34"/>
<proteinExistence type="predicted"/>